<reference evidence="4 5" key="1">
    <citation type="submission" date="2018-08" db="EMBL/GenBank/DDBJ databases">
        <title>A genome reference for cultivated species of the human gut microbiota.</title>
        <authorList>
            <person name="Zou Y."/>
            <person name="Xue W."/>
            <person name="Luo G."/>
        </authorList>
    </citation>
    <scope>NUCLEOTIDE SEQUENCE [LARGE SCALE GENOMIC DNA]</scope>
    <source>
        <strain evidence="3 5">AM23-23</strain>
        <strain evidence="2 4">TF10-3AC</strain>
    </source>
</reference>
<evidence type="ECO:0000313" key="3">
    <source>
        <dbReference type="EMBL" id="RHF87059.1"/>
    </source>
</evidence>
<keyword evidence="1" id="KW-1133">Transmembrane helix</keyword>
<keyword evidence="1" id="KW-0812">Transmembrane</keyword>
<evidence type="ECO:0000313" key="5">
    <source>
        <dbReference type="Proteomes" id="UP000283485"/>
    </source>
</evidence>
<keyword evidence="1" id="KW-0472">Membrane</keyword>
<dbReference type="GeneID" id="43186178"/>
<dbReference type="AlphaFoldDB" id="A0A3E4MLI6"/>
<sequence>MKLTVYERHSLIPLGLGSSLLLVNSLCRSFLDDFWKGFLCGMALMCFIYALCTLVLFFKRNFKHYGNS</sequence>
<proteinExistence type="predicted"/>
<evidence type="ECO:0000313" key="2">
    <source>
        <dbReference type="EMBL" id="RGK50364.1"/>
    </source>
</evidence>
<gene>
    <name evidence="3" type="ORF">DW653_14175</name>
    <name evidence="2" type="ORF">DXD04_16165</name>
</gene>
<feature type="transmembrane region" description="Helical" evidence="1">
    <location>
        <begin position="35"/>
        <end position="58"/>
    </location>
</feature>
<evidence type="ECO:0000313" key="4">
    <source>
        <dbReference type="Proteomes" id="UP000260862"/>
    </source>
</evidence>
<comment type="caution">
    <text evidence="2">The sequence shown here is derived from an EMBL/GenBank/DDBJ whole genome shotgun (WGS) entry which is preliminary data.</text>
</comment>
<dbReference type="EMBL" id="QRHQ01000037">
    <property type="protein sequence ID" value="RHF87059.1"/>
    <property type="molecule type" value="Genomic_DNA"/>
</dbReference>
<name>A0A3E4MLI6_9BACT</name>
<organism evidence="2 4">
    <name type="scientific">Phocaeicola plebeius</name>
    <dbReference type="NCBI Taxonomy" id="310297"/>
    <lineage>
        <taxon>Bacteria</taxon>
        <taxon>Pseudomonadati</taxon>
        <taxon>Bacteroidota</taxon>
        <taxon>Bacteroidia</taxon>
        <taxon>Bacteroidales</taxon>
        <taxon>Bacteroidaceae</taxon>
        <taxon>Phocaeicola</taxon>
    </lineage>
</organism>
<dbReference type="EMBL" id="QSQT01000052">
    <property type="protein sequence ID" value="RGK50364.1"/>
    <property type="molecule type" value="Genomic_DNA"/>
</dbReference>
<dbReference type="Proteomes" id="UP000283485">
    <property type="component" value="Unassembled WGS sequence"/>
</dbReference>
<evidence type="ECO:0000256" key="1">
    <source>
        <dbReference type="SAM" id="Phobius"/>
    </source>
</evidence>
<protein>
    <submittedName>
        <fullName evidence="2">Uncharacterized protein</fullName>
    </submittedName>
</protein>
<accession>A0A3E4MLI6</accession>
<dbReference type="RefSeq" id="WP_007563980.1">
    <property type="nucleotide sequence ID" value="NZ_CABKPU010000002.1"/>
</dbReference>
<dbReference type="Proteomes" id="UP000260862">
    <property type="component" value="Unassembled WGS sequence"/>
</dbReference>
<keyword evidence="4" id="KW-1185">Reference proteome</keyword>